<organism evidence="4 5">
    <name type="scientific">Mucilaginibacter pineti</name>
    <dbReference type="NCBI Taxonomy" id="1391627"/>
    <lineage>
        <taxon>Bacteria</taxon>
        <taxon>Pseudomonadati</taxon>
        <taxon>Bacteroidota</taxon>
        <taxon>Sphingobacteriia</taxon>
        <taxon>Sphingobacteriales</taxon>
        <taxon>Sphingobacteriaceae</taxon>
        <taxon>Mucilaginibacter</taxon>
    </lineage>
</organism>
<feature type="region of interest" description="Disordered" evidence="1">
    <location>
        <begin position="104"/>
        <end position="129"/>
    </location>
</feature>
<dbReference type="RefSeq" id="WP_091153245.1">
    <property type="nucleotide sequence ID" value="NZ_FNAI01000013.1"/>
</dbReference>
<gene>
    <name evidence="4" type="ORF">SAMN05216464_113106</name>
</gene>
<dbReference type="Proteomes" id="UP000199072">
    <property type="component" value="Unassembled WGS sequence"/>
</dbReference>
<feature type="transmembrane region" description="Helical" evidence="2">
    <location>
        <begin position="20"/>
        <end position="39"/>
    </location>
</feature>
<accession>A0A1G7INX1</accession>
<name>A0A1G7INX1_9SPHI</name>
<proteinExistence type="predicted"/>
<feature type="domain" description="Conjugative transposon TraM C-terminal" evidence="3">
    <location>
        <begin position="270"/>
        <end position="414"/>
    </location>
</feature>
<dbReference type="EMBL" id="FNAI01000013">
    <property type="protein sequence ID" value="SDF14452.1"/>
    <property type="molecule type" value="Genomic_DNA"/>
</dbReference>
<evidence type="ECO:0000256" key="1">
    <source>
        <dbReference type="SAM" id="MobiDB-lite"/>
    </source>
</evidence>
<protein>
    <submittedName>
        <fullName evidence="4">Bacteroides conjugative transposon TraM protein</fullName>
    </submittedName>
</protein>
<evidence type="ECO:0000313" key="4">
    <source>
        <dbReference type="EMBL" id="SDF14452.1"/>
    </source>
</evidence>
<evidence type="ECO:0000313" key="5">
    <source>
        <dbReference type="Proteomes" id="UP000199072"/>
    </source>
</evidence>
<keyword evidence="2" id="KW-0812">Transmembrane</keyword>
<feature type="compositionally biased region" description="Polar residues" evidence="1">
    <location>
        <begin position="113"/>
        <end position="122"/>
    </location>
</feature>
<evidence type="ECO:0000256" key="2">
    <source>
        <dbReference type="SAM" id="Phobius"/>
    </source>
</evidence>
<dbReference type="STRING" id="1391627.SAMN05216464_113106"/>
<dbReference type="InterPro" id="IPR022187">
    <property type="entry name" value="Conjug_transposon_TraM"/>
</dbReference>
<keyword evidence="2" id="KW-0472">Membrane</keyword>
<evidence type="ECO:0000259" key="3">
    <source>
        <dbReference type="Pfam" id="PF12508"/>
    </source>
</evidence>
<dbReference type="NCBIfam" id="TIGR03779">
    <property type="entry name" value="Bac_Flav_CT_M"/>
    <property type="match status" value="1"/>
</dbReference>
<dbReference type="OrthoDB" id="1453786at2"/>
<keyword evidence="2" id="KW-1133">Transmembrane helix</keyword>
<feature type="region of interest" description="Disordered" evidence="1">
    <location>
        <begin position="145"/>
        <end position="165"/>
    </location>
</feature>
<dbReference type="AlphaFoldDB" id="A0A1G7INX1"/>
<dbReference type="Pfam" id="PF12508">
    <property type="entry name" value="Transposon_TraM"/>
    <property type="match status" value="1"/>
</dbReference>
<sequence length="420" mass="44930">MNITEKQPHSAAYLSQRRFLFVVPLIILPFVLLGFKLLGGGNGTQTQNTVKVKGINTTLPSAMNEADTTMDKMAFYDQSRQDSLKKAGSYQDDPYNKLDTSGNHYGTDPAAGTNFNRLQGSSRPADPSEVRLQQKLAELNAAINANSTNTGPPADAPATSGSSASNKADIDRLQAMMTSMQSSGSGDPEMTQISNMLNQVMDITQPGRAQSRLREASARSRGQVFGVSTTFRRDPVTLLDNQAPGTATKGGNGFFSLNEKPSIPALQNTIEAATCESQTLVSGAIIKLKLLNDVYVNGQLIPRNTFVYGTVNLSGERMMVNVTSLRYGNGLYPVSLSVCDLDGLDGIHIPGAIGRDVAKEASGDALQGIGLSSMDPSISMQAMDAGIQAAKSFIGKKIRLIKVCVKAGYHILLKDEKQKD</sequence>
<reference evidence="4 5" key="1">
    <citation type="submission" date="2016-10" db="EMBL/GenBank/DDBJ databases">
        <authorList>
            <person name="de Groot N.N."/>
        </authorList>
    </citation>
    <scope>NUCLEOTIDE SEQUENCE [LARGE SCALE GENOMIC DNA]</scope>
    <source>
        <strain evidence="4 5">47C3B</strain>
    </source>
</reference>
<dbReference type="InterPro" id="IPR055407">
    <property type="entry name" value="TraM_C"/>
</dbReference>
<keyword evidence="5" id="KW-1185">Reference proteome</keyword>